<evidence type="ECO:0000313" key="2">
    <source>
        <dbReference type="Proteomes" id="UP000177171"/>
    </source>
</evidence>
<gene>
    <name evidence="1" type="ORF">A3G49_04010</name>
</gene>
<dbReference type="AlphaFoldDB" id="A0A1G2LT47"/>
<dbReference type="Proteomes" id="UP000177171">
    <property type="component" value="Unassembled WGS sequence"/>
</dbReference>
<sequence length="78" mass="8787">MKKWGIVLLGWFFIALGPNTGGNNVSNVFTVVPNFRTKADCQTAAFWVRSTTTGGQFFINDRASDCYPDDKEPFYDIK</sequence>
<organism evidence="1 2">
    <name type="scientific">Candidatus Sungbacteria bacterium RIFCSPLOWO2_12_FULL_41_11</name>
    <dbReference type="NCBI Taxonomy" id="1802286"/>
    <lineage>
        <taxon>Bacteria</taxon>
        <taxon>Candidatus Sungiibacteriota</taxon>
    </lineage>
</organism>
<evidence type="ECO:0000313" key="1">
    <source>
        <dbReference type="EMBL" id="OHA14828.1"/>
    </source>
</evidence>
<reference evidence="1 2" key="1">
    <citation type="journal article" date="2016" name="Nat. Commun.">
        <title>Thousands of microbial genomes shed light on interconnected biogeochemical processes in an aquifer system.</title>
        <authorList>
            <person name="Anantharaman K."/>
            <person name="Brown C.T."/>
            <person name="Hug L.A."/>
            <person name="Sharon I."/>
            <person name="Castelle C.J."/>
            <person name="Probst A.J."/>
            <person name="Thomas B.C."/>
            <person name="Singh A."/>
            <person name="Wilkins M.J."/>
            <person name="Karaoz U."/>
            <person name="Brodie E.L."/>
            <person name="Williams K.H."/>
            <person name="Hubbard S.S."/>
            <person name="Banfield J.F."/>
        </authorList>
    </citation>
    <scope>NUCLEOTIDE SEQUENCE [LARGE SCALE GENOMIC DNA]</scope>
</reference>
<protein>
    <submittedName>
        <fullName evidence="1">Uncharacterized protein</fullName>
    </submittedName>
</protein>
<proteinExistence type="predicted"/>
<name>A0A1G2LT47_9BACT</name>
<comment type="caution">
    <text evidence="1">The sequence shown here is derived from an EMBL/GenBank/DDBJ whole genome shotgun (WGS) entry which is preliminary data.</text>
</comment>
<accession>A0A1G2LT47</accession>
<dbReference type="EMBL" id="MHQY01000001">
    <property type="protein sequence ID" value="OHA14828.1"/>
    <property type="molecule type" value="Genomic_DNA"/>
</dbReference>